<proteinExistence type="predicted"/>
<evidence type="ECO:0000313" key="1">
    <source>
        <dbReference type="EMBL" id="QQK80038.1"/>
    </source>
</evidence>
<protein>
    <submittedName>
        <fullName evidence="1">Uncharacterized protein</fullName>
    </submittedName>
</protein>
<dbReference type="InterPro" id="IPR036188">
    <property type="entry name" value="FAD/NAD-bd_sf"/>
</dbReference>
<dbReference type="AlphaFoldDB" id="A0A7T6ZAQ1"/>
<evidence type="ECO:0000313" key="2">
    <source>
        <dbReference type="Proteomes" id="UP000595349"/>
    </source>
</evidence>
<accession>A0A7T6ZAQ1</accession>
<gene>
    <name evidence="1" type="ORF">HUG20_09145</name>
</gene>
<reference evidence="1 2" key="1">
    <citation type="submission" date="2020-06" db="EMBL/GenBank/DDBJ databases">
        <title>Genomic analysis of Salicibibacter sp. NKC21-4.</title>
        <authorList>
            <person name="Oh Y.J."/>
        </authorList>
    </citation>
    <scope>NUCLEOTIDE SEQUENCE [LARGE SCALE GENOMIC DNA]</scope>
    <source>
        <strain evidence="1 2">NKC21-4</strain>
    </source>
</reference>
<dbReference type="EMBL" id="CP054706">
    <property type="protein sequence ID" value="QQK80038.1"/>
    <property type="molecule type" value="Genomic_DNA"/>
</dbReference>
<dbReference type="Gene3D" id="3.50.50.60">
    <property type="entry name" value="FAD/NAD(P)-binding domain"/>
    <property type="match status" value="1"/>
</dbReference>
<dbReference type="KEGG" id="scib:HUG20_09145"/>
<dbReference type="Proteomes" id="UP000595349">
    <property type="component" value="Chromosome"/>
</dbReference>
<sequence length="60" mass="6791">MADTEHIENYPGYDPIYGADLSNKMFGHAKKFGTEYAHGNIKIEDIVDQKVCQAYNSTIH</sequence>
<organism evidence="1 2">
    <name type="scientific">Salicibibacter cibi</name>
    <dbReference type="NCBI Taxonomy" id="2743001"/>
    <lineage>
        <taxon>Bacteria</taxon>
        <taxon>Bacillati</taxon>
        <taxon>Bacillota</taxon>
        <taxon>Bacilli</taxon>
        <taxon>Bacillales</taxon>
        <taxon>Bacillaceae</taxon>
        <taxon>Salicibibacter</taxon>
    </lineage>
</organism>
<keyword evidence="2" id="KW-1185">Reference proteome</keyword>
<name>A0A7T6ZAQ1_9BACI</name>